<evidence type="ECO:0000313" key="4">
    <source>
        <dbReference type="Proteomes" id="UP000295724"/>
    </source>
</evidence>
<dbReference type="EMBL" id="SNZB01000005">
    <property type="protein sequence ID" value="TDR18348.1"/>
    <property type="molecule type" value="Genomic_DNA"/>
</dbReference>
<dbReference type="InterPro" id="IPR001387">
    <property type="entry name" value="Cro/C1-type_HTH"/>
</dbReference>
<comment type="caution">
    <text evidence="3">The sequence shown here is derived from an EMBL/GenBank/DDBJ whole genome shotgun (WGS) entry which is preliminary data.</text>
</comment>
<reference evidence="3 4" key="1">
    <citation type="submission" date="2019-03" db="EMBL/GenBank/DDBJ databases">
        <title>Genomic Encyclopedia of Type Strains, Phase IV (KMG-IV): sequencing the most valuable type-strain genomes for metagenomic binning, comparative biology and taxonomic classification.</title>
        <authorList>
            <person name="Goeker M."/>
        </authorList>
    </citation>
    <scope>NUCLEOTIDE SEQUENCE [LARGE SCALE GENOMIC DNA]</scope>
    <source>
        <strain evidence="3 4">DSM 25488</strain>
    </source>
</reference>
<feature type="coiled-coil region" evidence="1">
    <location>
        <begin position="192"/>
        <end position="219"/>
    </location>
</feature>
<keyword evidence="1" id="KW-0175">Coiled coil</keyword>
<keyword evidence="4" id="KW-1185">Reference proteome</keyword>
<accession>A0A4R6XQ39</accession>
<dbReference type="Proteomes" id="UP000295724">
    <property type="component" value="Unassembled WGS sequence"/>
</dbReference>
<dbReference type="OrthoDB" id="5298444at2"/>
<dbReference type="InterPro" id="IPR010982">
    <property type="entry name" value="Lambda_DNA-bd_dom_sf"/>
</dbReference>
<keyword evidence="3" id="KW-0238">DNA-binding</keyword>
<sequence>MKQTELILQAIKGLLKQHKLNYSHVAAHLDLSESSVKRSFSQGQISLSRLIKICEMMDLELVDLLQVIQNQSSDIIQLTEKQEKLMVSDVKLLLVTVCVCNHWTFKQIHQTYQIEEAELVNVLLRLDRTDLIELKPNNQIKLKISPHFHWIENGPIQKFFEQNIQQDFWQSQFINPGEIRLLVNGMLSKKSNELMQKHINRLKQQFSQLSEQDKTLKLEQRHGTTLVIGMRPWELTLFADLRRQQDLKKYS</sequence>
<name>A0A4R6XQ39_9GAMM</name>
<dbReference type="Gene3D" id="1.10.260.40">
    <property type="entry name" value="lambda repressor-like DNA-binding domains"/>
    <property type="match status" value="1"/>
</dbReference>
<evidence type="ECO:0000259" key="2">
    <source>
        <dbReference type="Pfam" id="PF13443"/>
    </source>
</evidence>
<feature type="domain" description="HTH cro/C1-type" evidence="2">
    <location>
        <begin position="11"/>
        <end position="68"/>
    </location>
</feature>
<gene>
    <name evidence="3" type="ORF">C8D91_2265</name>
</gene>
<dbReference type="RefSeq" id="WP_099019647.1">
    <property type="nucleotide sequence ID" value="NZ_NIHB01000003.1"/>
</dbReference>
<dbReference type="GO" id="GO:0003677">
    <property type="term" value="F:DNA binding"/>
    <property type="evidence" value="ECO:0007669"/>
    <property type="project" value="UniProtKB-KW"/>
</dbReference>
<proteinExistence type="predicted"/>
<evidence type="ECO:0000256" key="1">
    <source>
        <dbReference type="SAM" id="Coils"/>
    </source>
</evidence>
<protein>
    <submittedName>
        <fullName evidence="3">Cro/C1-type helix-turn-helix DNA-binding protein</fullName>
    </submittedName>
</protein>
<evidence type="ECO:0000313" key="3">
    <source>
        <dbReference type="EMBL" id="TDR18348.1"/>
    </source>
</evidence>
<dbReference type="AlphaFoldDB" id="A0A4R6XQ39"/>
<organism evidence="3 4">
    <name type="scientific">Marinicella litoralis</name>
    <dbReference type="NCBI Taxonomy" id="644220"/>
    <lineage>
        <taxon>Bacteria</taxon>
        <taxon>Pseudomonadati</taxon>
        <taxon>Pseudomonadota</taxon>
        <taxon>Gammaproteobacteria</taxon>
        <taxon>Lysobacterales</taxon>
        <taxon>Marinicellaceae</taxon>
        <taxon>Marinicella</taxon>
    </lineage>
</organism>
<dbReference type="SUPFAM" id="SSF47413">
    <property type="entry name" value="lambda repressor-like DNA-binding domains"/>
    <property type="match status" value="1"/>
</dbReference>
<dbReference type="Pfam" id="PF13443">
    <property type="entry name" value="HTH_26"/>
    <property type="match status" value="1"/>
</dbReference>